<keyword evidence="13" id="KW-0998">Cell outer membrane</keyword>
<dbReference type="GO" id="GO:0009279">
    <property type="term" value="C:cell outer membrane"/>
    <property type="evidence" value="ECO:0007669"/>
    <property type="project" value="UniProtKB-SubCell"/>
</dbReference>
<keyword evidence="6" id="KW-0812">Transmembrane</keyword>
<dbReference type="InterPro" id="IPR003715">
    <property type="entry name" value="Poly_export_N"/>
</dbReference>
<evidence type="ECO:0000256" key="13">
    <source>
        <dbReference type="ARBA" id="ARBA00023237"/>
    </source>
</evidence>
<keyword evidence="7" id="KW-0732">Signal</keyword>
<evidence type="ECO:0000256" key="5">
    <source>
        <dbReference type="ARBA" id="ARBA00022597"/>
    </source>
</evidence>
<keyword evidence="18" id="KW-1185">Reference proteome</keyword>
<keyword evidence="12" id="KW-0564">Palmitate</keyword>
<evidence type="ECO:0000256" key="4">
    <source>
        <dbReference type="ARBA" id="ARBA00022452"/>
    </source>
</evidence>
<feature type="domain" description="SLBB" evidence="16">
    <location>
        <begin position="224"/>
        <end position="302"/>
    </location>
</feature>
<evidence type="ECO:0000256" key="1">
    <source>
        <dbReference type="ARBA" id="ARBA00004571"/>
    </source>
</evidence>
<evidence type="ECO:0000256" key="11">
    <source>
        <dbReference type="ARBA" id="ARBA00023136"/>
    </source>
</evidence>
<evidence type="ECO:0000256" key="14">
    <source>
        <dbReference type="ARBA" id="ARBA00023288"/>
    </source>
</evidence>
<dbReference type="Gene3D" id="3.10.560.10">
    <property type="entry name" value="Outer membrane lipoprotein wza domain like"/>
    <property type="match status" value="1"/>
</dbReference>
<feature type="domain" description="Polysaccharide export protein N-terminal" evidence="15">
    <location>
        <begin position="73"/>
        <end position="145"/>
    </location>
</feature>
<name>A0A2L1GRG1_9BACT</name>
<keyword evidence="8" id="KW-0625">Polysaccharide transport</keyword>
<evidence type="ECO:0000256" key="6">
    <source>
        <dbReference type="ARBA" id="ARBA00022692"/>
    </source>
</evidence>
<accession>A0A2L1GRG1</accession>
<evidence type="ECO:0000256" key="12">
    <source>
        <dbReference type="ARBA" id="ARBA00023139"/>
    </source>
</evidence>
<dbReference type="AlphaFoldDB" id="A0A2L1GRG1"/>
<comment type="subcellular location">
    <subcellularLocation>
        <location evidence="1">Cell outer membrane</location>
        <topology evidence="1">Multi-pass membrane protein</topology>
    </subcellularLocation>
</comment>
<dbReference type="InterPro" id="IPR054765">
    <property type="entry name" value="SLBB_dom"/>
</dbReference>
<dbReference type="GO" id="GO:0046930">
    <property type="term" value="C:pore complex"/>
    <property type="evidence" value="ECO:0007669"/>
    <property type="project" value="UniProtKB-KW"/>
</dbReference>
<keyword evidence="4" id="KW-1134">Transmembrane beta strand</keyword>
<dbReference type="Pfam" id="PF02563">
    <property type="entry name" value="Poly_export"/>
    <property type="match status" value="2"/>
</dbReference>
<feature type="domain" description="Polysaccharide export protein N-terminal" evidence="15">
    <location>
        <begin position="165"/>
        <end position="217"/>
    </location>
</feature>
<evidence type="ECO:0000259" key="15">
    <source>
        <dbReference type="Pfam" id="PF02563"/>
    </source>
</evidence>
<reference evidence="17 18" key="1">
    <citation type="journal article" date="2018" name="MBio">
        <title>Insights into the evolution of host association through the isolation and characterization of a novel human periodontal pathobiont, Desulfobulbus oralis.</title>
        <authorList>
            <person name="Cross K.L."/>
            <person name="Chirania P."/>
            <person name="Xiong W."/>
            <person name="Beall C.J."/>
            <person name="Elkins J.G."/>
            <person name="Giannone R.J."/>
            <person name="Griffen A.L."/>
            <person name="Guss A.M."/>
            <person name="Hettich R.L."/>
            <person name="Joshi S.S."/>
            <person name="Mokrzan E.M."/>
            <person name="Martin R.K."/>
            <person name="Zhulin I.B."/>
            <person name="Leys E.J."/>
            <person name="Podar M."/>
        </authorList>
    </citation>
    <scope>NUCLEOTIDE SEQUENCE [LARGE SCALE GENOMIC DNA]</scope>
    <source>
        <strain evidence="17 18">ORNL</strain>
    </source>
</reference>
<evidence type="ECO:0000256" key="3">
    <source>
        <dbReference type="ARBA" id="ARBA00022448"/>
    </source>
</evidence>
<dbReference type="Gene3D" id="3.30.1950.10">
    <property type="entry name" value="wza like domain"/>
    <property type="match status" value="2"/>
</dbReference>
<dbReference type="PROSITE" id="PS51257">
    <property type="entry name" value="PROKAR_LIPOPROTEIN"/>
    <property type="match status" value="1"/>
</dbReference>
<evidence type="ECO:0000256" key="9">
    <source>
        <dbReference type="ARBA" id="ARBA00023065"/>
    </source>
</evidence>
<keyword evidence="3" id="KW-0813">Transport</keyword>
<organism evidence="17 18">
    <name type="scientific">Desulfobulbus oralis</name>
    <dbReference type="NCBI Taxonomy" id="1986146"/>
    <lineage>
        <taxon>Bacteria</taxon>
        <taxon>Pseudomonadati</taxon>
        <taxon>Thermodesulfobacteriota</taxon>
        <taxon>Desulfobulbia</taxon>
        <taxon>Desulfobulbales</taxon>
        <taxon>Desulfobulbaceae</taxon>
        <taxon>Desulfobulbus</taxon>
    </lineage>
</organism>
<gene>
    <name evidence="17" type="ORF">CAY53_06710</name>
</gene>
<dbReference type="InterPro" id="IPR049712">
    <property type="entry name" value="Poly_export"/>
</dbReference>
<dbReference type="EMBL" id="CP021255">
    <property type="protein sequence ID" value="AVD72269.1"/>
    <property type="molecule type" value="Genomic_DNA"/>
</dbReference>
<evidence type="ECO:0000313" key="17">
    <source>
        <dbReference type="EMBL" id="AVD72269.1"/>
    </source>
</evidence>
<keyword evidence="14" id="KW-0449">Lipoprotein</keyword>
<keyword evidence="11" id="KW-0472">Membrane</keyword>
<dbReference type="PANTHER" id="PTHR33619">
    <property type="entry name" value="POLYSACCHARIDE EXPORT PROTEIN GFCE-RELATED"/>
    <property type="match status" value="1"/>
</dbReference>
<comment type="similarity">
    <text evidence="2">Belongs to the BexD/CtrA/VexA family.</text>
</comment>
<dbReference type="Pfam" id="PF22461">
    <property type="entry name" value="SLBB_2"/>
    <property type="match status" value="1"/>
</dbReference>
<keyword evidence="9" id="KW-0406">Ion transport</keyword>
<dbReference type="GO" id="GO:0006811">
    <property type="term" value="P:monoatomic ion transport"/>
    <property type="evidence" value="ECO:0007669"/>
    <property type="project" value="UniProtKB-KW"/>
</dbReference>
<evidence type="ECO:0000256" key="10">
    <source>
        <dbReference type="ARBA" id="ARBA00023114"/>
    </source>
</evidence>
<dbReference type="GO" id="GO:0015159">
    <property type="term" value="F:polysaccharide transmembrane transporter activity"/>
    <property type="evidence" value="ECO:0007669"/>
    <property type="project" value="InterPro"/>
</dbReference>
<evidence type="ECO:0000313" key="18">
    <source>
        <dbReference type="Proteomes" id="UP000239867"/>
    </source>
</evidence>
<dbReference type="GO" id="GO:0015288">
    <property type="term" value="F:porin activity"/>
    <property type="evidence" value="ECO:0007669"/>
    <property type="project" value="UniProtKB-KW"/>
</dbReference>
<dbReference type="PANTHER" id="PTHR33619:SF3">
    <property type="entry name" value="POLYSACCHARIDE EXPORT PROTEIN GFCE-RELATED"/>
    <property type="match status" value="1"/>
</dbReference>
<evidence type="ECO:0000259" key="16">
    <source>
        <dbReference type="Pfam" id="PF22461"/>
    </source>
</evidence>
<evidence type="ECO:0000256" key="8">
    <source>
        <dbReference type="ARBA" id="ARBA00023047"/>
    </source>
</evidence>
<keyword evidence="5" id="KW-0762">Sugar transport</keyword>
<dbReference type="Proteomes" id="UP000239867">
    <property type="component" value="Chromosome"/>
</dbReference>
<dbReference type="KEGG" id="deo:CAY53_06710"/>
<dbReference type="RefSeq" id="WP_425430778.1">
    <property type="nucleotide sequence ID" value="NZ_CP021255.1"/>
</dbReference>
<evidence type="ECO:0000256" key="7">
    <source>
        <dbReference type="ARBA" id="ARBA00022729"/>
    </source>
</evidence>
<protein>
    <submittedName>
        <fullName evidence="17">Polysaccharide biosynthesis protein</fullName>
    </submittedName>
</protein>
<proteinExistence type="inferred from homology"/>
<sequence length="341" mass="37512">MTRIVVTGILVLLVGCAGKQDMVLPVHMPSADKVETGRQGDQDEWVQEIIPIIQVLRPMDVLDVIFHIGTVSSEAYRIQPGDHVEMSFLTANELSATHLVLPDGTVEMPYVGRISVAGLTTAEVRLLLLKNYKGILKNPVVAVAVPKPMAQLENLRMTLNHPAFGMSREILVGADGRASFPLIGSLLLQGMSLDELRDELNRRYASLLGQMRVDVLLKSTIPNQVYVLGEVGQPGAYTINRPVSVLEALTLAHGANAKARLDSVVVMRRKGNEAVAYLYDVQKAIDGKGRYMAYLQADDLLYIPQTRLSKAGQISRQLADIILFQGFGFNFSYRVDNKNSD</sequence>
<evidence type="ECO:0000256" key="2">
    <source>
        <dbReference type="ARBA" id="ARBA00009450"/>
    </source>
</evidence>
<keyword evidence="10" id="KW-0626">Porin</keyword>